<dbReference type="SUPFAM" id="SSF54849">
    <property type="entry name" value="GroEL-intermediate domain like"/>
    <property type="match status" value="1"/>
</dbReference>
<dbReference type="InterPro" id="IPR017998">
    <property type="entry name" value="Chaperone_TCP-1"/>
</dbReference>
<evidence type="ECO:0000256" key="3">
    <source>
        <dbReference type="ARBA" id="ARBA00022840"/>
    </source>
</evidence>
<dbReference type="Proteomes" id="UP000000641">
    <property type="component" value="Chromosome"/>
</dbReference>
<dbReference type="GO" id="GO:0051082">
    <property type="term" value="F:unfolded protein binding"/>
    <property type="evidence" value="ECO:0007669"/>
    <property type="project" value="InterPro"/>
</dbReference>
<dbReference type="GO" id="GO:0032991">
    <property type="term" value="C:protein-containing complex"/>
    <property type="evidence" value="ECO:0007669"/>
    <property type="project" value="UniProtKB-ARBA"/>
</dbReference>
<dbReference type="InterPro" id="IPR027409">
    <property type="entry name" value="GroEL-like_apical_dom_sf"/>
</dbReference>
<dbReference type="Gene3D" id="3.30.260.10">
    <property type="entry name" value="TCP-1-like chaperonin intermediate domain"/>
    <property type="match status" value="1"/>
</dbReference>
<keyword evidence="2 8" id="KW-0547">Nucleotide-binding</keyword>
<dbReference type="GO" id="GO:0140662">
    <property type="term" value="F:ATP-dependent protein folding chaperone"/>
    <property type="evidence" value="ECO:0007669"/>
    <property type="project" value="InterPro"/>
</dbReference>
<evidence type="ECO:0000256" key="4">
    <source>
        <dbReference type="ARBA" id="ARBA00023186"/>
    </source>
</evidence>
<dbReference type="GeneID" id="4602008"/>
<evidence type="ECO:0000256" key="2">
    <source>
        <dbReference type="ARBA" id="ARBA00022741"/>
    </source>
</evidence>
<keyword evidence="3 8" id="KW-0067">ATP-binding</keyword>
<protein>
    <recommendedName>
        <fullName evidence="5">Thermosome subunit beta</fullName>
    </recommendedName>
    <alternativeName>
        <fullName evidence="6">Chaperonin subunit beta</fullName>
    </alternativeName>
    <alternativeName>
        <fullName evidence="7">Thermosome subunit 2</fullName>
    </alternativeName>
</protein>
<evidence type="ECO:0000313" key="11">
    <source>
        <dbReference type="Proteomes" id="UP000000641"/>
    </source>
</evidence>
<dbReference type="PROSITE" id="PS00750">
    <property type="entry name" value="TCP1_1"/>
    <property type="match status" value="1"/>
</dbReference>
<dbReference type="EnsemblBacteria" id="ABL78095">
    <property type="protein sequence ID" value="ABL78095"/>
    <property type="gene ID" value="Tpen_0693"/>
</dbReference>
<dbReference type="Pfam" id="PF00118">
    <property type="entry name" value="Cpn60_TCP1"/>
    <property type="match status" value="1"/>
</dbReference>
<dbReference type="GO" id="GO:0005524">
    <property type="term" value="F:ATP binding"/>
    <property type="evidence" value="ECO:0007669"/>
    <property type="project" value="UniProtKB-KW"/>
</dbReference>
<dbReference type="HOGENOM" id="CLU_008891_7_3_2"/>
<dbReference type="PROSITE" id="PS00995">
    <property type="entry name" value="TCP1_3"/>
    <property type="match status" value="1"/>
</dbReference>
<keyword evidence="4 8" id="KW-0143">Chaperone</keyword>
<dbReference type="GO" id="GO:0005737">
    <property type="term" value="C:cytoplasm"/>
    <property type="evidence" value="ECO:0007669"/>
    <property type="project" value="UniProtKB-ARBA"/>
</dbReference>
<evidence type="ECO:0000256" key="6">
    <source>
        <dbReference type="ARBA" id="ARBA00076811"/>
    </source>
</evidence>
<dbReference type="NCBIfam" id="NF041083">
    <property type="entry name" value="thermosome_beta"/>
    <property type="match status" value="1"/>
</dbReference>
<evidence type="ECO:0000256" key="5">
    <source>
        <dbReference type="ARBA" id="ARBA00073562"/>
    </source>
</evidence>
<dbReference type="eggNOG" id="arCOG01257">
    <property type="taxonomic scope" value="Archaea"/>
</dbReference>
<dbReference type="FunFam" id="1.10.560.10:FF:000017">
    <property type="entry name" value="T-complex protein 1 subunit eta"/>
    <property type="match status" value="1"/>
</dbReference>
<dbReference type="PRINTS" id="PR00304">
    <property type="entry name" value="TCOMPLEXTCP1"/>
</dbReference>
<dbReference type="InterPro" id="IPR027413">
    <property type="entry name" value="GROEL-like_equatorial_sf"/>
</dbReference>
<dbReference type="EMBL" id="CP000505">
    <property type="protein sequence ID" value="ABL78095.1"/>
    <property type="molecule type" value="Genomic_DNA"/>
</dbReference>
<dbReference type="Gene3D" id="3.50.7.10">
    <property type="entry name" value="GroEL"/>
    <property type="match status" value="1"/>
</dbReference>
<dbReference type="InterPro" id="IPR002194">
    <property type="entry name" value="Chaperonin_TCP-1_CS"/>
</dbReference>
<dbReference type="InterPro" id="IPR002423">
    <property type="entry name" value="Cpn60/GroEL/TCP-1"/>
</dbReference>
<keyword evidence="11" id="KW-1185">Reference proteome</keyword>
<accession>A1RY15</accession>
<dbReference type="AlphaFoldDB" id="A1RY15"/>
<dbReference type="KEGG" id="tpe:Tpen_0693"/>
<dbReference type="STRING" id="368408.Tpen_0693"/>
<dbReference type="InterPro" id="IPR012714">
    <property type="entry name" value="Thermosome_arc"/>
</dbReference>
<dbReference type="PROSITE" id="PS00751">
    <property type="entry name" value="TCP1_2"/>
    <property type="match status" value="1"/>
</dbReference>
<reference evidence="11" key="1">
    <citation type="journal article" date="2008" name="J. Bacteriol.">
        <title>Genome sequence of Thermofilum pendens reveals an exceptional loss of biosynthetic pathways without genome reduction.</title>
        <authorList>
            <person name="Anderson I."/>
            <person name="Rodriguez J."/>
            <person name="Susanti D."/>
            <person name="Porat I."/>
            <person name="Reich C."/>
            <person name="Ulrich L.E."/>
            <person name="Elkins J.G."/>
            <person name="Mavromatis K."/>
            <person name="Lykidis A."/>
            <person name="Kim E."/>
            <person name="Thompson L.S."/>
            <person name="Nolan M."/>
            <person name="Land M."/>
            <person name="Copeland A."/>
            <person name="Lapidus A."/>
            <person name="Lucas S."/>
            <person name="Detter C."/>
            <person name="Zhulin I.B."/>
            <person name="Olsen G.J."/>
            <person name="Whitman W."/>
            <person name="Mukhopadhyay B."/>
            <person name="Bristow J."/>
            <person name="Kyrpides N."/>
        </authorList>
    </citation>
    <scope>NUCLEOTIDE SEQUENCE [LARGE SCALE GENOMIC DNA]</scope>
    <source>
        <strain evidence="11">DSM 2475 / Hrk 5</strain>
    </source>
</reference>
<dbReference type="RefSeq" id="WP_011752360.1">
    <property type="nucleotide sequence ID" value="NC_008698.1"/>
</dbReference>
<dbReference type="GO" id="GO:0016887">
    <property type="term" value="F:ATP hydrolysis activity"/>
    <property type="evidence" value="ECO:0007669"/>
    <property type="project" value="InterPro"/>
</dbReference>
<dbReference type="Gene3D" id="1.10.560.10">
    <property type="entry name" value="GroEL-like equatorial domain"/>
    <property type="match status" value="1"/>
</dbReference>
<sequence length="553" mass="60099">MASVAQLGGVPVLILKEGTSRQAGREALHLNIMIAKAVAETVKTTLGPKGMDKMLIDTLGDITVSNDGATILDEMDVQHPIAKLMVEVAKAQDKEVGDGTTTAVVLTGELLKEAEKLLEKNIHPTIIVSGYKKAAEKAREILASKAIKVDLNDTETLKKVAATSMRSKAVAALRDYFADIAVKAVKQVAEVVNGKYVVDIDNIQIIKKKGGAFLDTQLIYGIVVDKEVVHPGMPKRVTNAKIALLDAPLEVEKTEIDAEIRISSPDQMHQFLEEEEKILRDMVEKIKESGANVVFCQKGIDDVAQYYLAKAGILAVRRVKKSDMEKLARATGARILTRVEDITPEALGRAELVEERKVADEKMVFVEGCPNPKSVTILVRGGFERAVDEAERSIKDALYAVADVLKHPYIVPGGGAIEAELARELRKYAPEVGGKEQLAIEAFANALESIPRTLAENSGLDPIDIIADLRAAHEDPSKWSYGVDVVNGGVTDMIALGVFEPATVKDHAIKVATEAAAMILRIDDIISASKLEEKKGEKEKKEEKEEEKSSEFD</sequence>
<dbReference type="SUPFAM" id="SSF48592">
    <property type="entry name" value="GroEL equatorial domain-like"/>
    <property type="match status" value="1"/>
</dbReference>
<dbReference type="PANTHER" id="PTHR11353">
    <property type="entry name" value="CHAPERONIN"/>
    <property type="match status" value="1"/>
</dbReference>
<name>A1RY15_THEPD</name>
<dbReference type="NCBIfam" id="NF041082">
    <property type="entry name" value="thermosome_alpha"/>
    <property type="match status" value="1"/>
</dbReference>
<organism evidence="10 11">
    <name type="scientific">Thermofilum pendens (strain DSM 2475 / Hrk 5)</name>
    <dbReference type="NCBI Taxonomy" id="368408"/>
    <lineage>
        <taxon>Archaea</taxon>
        <taxon>Thermoproteota</taxon>
        <taxon>Thermoprotei</taxon>
        <taxon>Thermofilales</taxon>
        <taxon>Thermofilaceae</taxon>
        <taxon>Thermofilum</taxon>
    </lineage>
</organism>
<dbReference type="InterPro" id="IPR054827">
    <property type="entry name" value="thermosome_alpha"/>
</dbReference>
<gene>
    <name evidence="10" type="ordered locus">Tpen_0693</name>
</gene>
<comment type="similarity">
    <text evidence="1 8">Belongs to the TCP-1 chaperonin family.</text>
</comment>
<dbReference type="InterPro" id="IPR053374">
    <property type="entry name" value="TCP-1_chaperonin"/>
</dbReference>
<dbReference type="InterPro" id="IPR027410">
    <property type="entry name" value="TCP-1-like_intermed_sf"/>
</dbReference>
<evidence type="ECO:0000313" key="10">
    <source>
        <dbReference type="EMBL" id="ABL78095.1"/>
    </source>
</evidence>
<dbReference type="SUPFAM" id="SSF52029">
    <property type="entry name" value="GroEL apical domain-like"/>
    <property type="match status" value="1"/>
</dbReference>
<proteinExistence type="inferred from homology"/>
<evidence type="ECO:0000256" key="7">
    <source>
        <dbReference type="ARBA" id="ARBA00076887"/>
    </source>
</evidence>
<dbReference type="OrthoDB" id="9362at2157"/>
<dbReference type="CDD" id="cd03343">
    <property type="entry name" value="cpn60"/>
    <property type="match status" value="1"/>
</dbReference>
<evidence type="ECO:0000256" key="8">
    <source>
        <dbReference type="RuleBase" id="RU004187"/>
    </source>
</evidence>
<feature type="region of interest" description="Disordered" evidence="9">
    <location>
        <begin position="531"/>
        <end position="553"/>
    </location>
</feature>
<evidence type="ECO:0000256" key="9">
    <source>
        <dbReference type="SAM" id="MobiDB-lite"/>
    </source>
</evidence>
<evidence type="ECO:0000256" key="1">
    <source>
        <dbReference type="ARBA" id="ARBA00008020"/>
    </source>
</evidence>
<dbReference type="NCBIfam" id="TIGR02339">
    <property type="entry name" value="thermosome_arch"/>
    <property type="match status" value="1"/>
</dbReference>